<organism evidence="1 2">
    <name type="scientific">Tsukamurella spumae</name>
    <dbReference type="NCBI Taxonomy" id="44753"/>
    <lineage>
        <taxon>Bacteria</taxon>
        <taxon>Bacillati</taxon>
        <taxon>Actinomycetota</taxon>
        <taxon>Actinomycetes</taxon>
        <taxon>Mycobacteriales</taxon>
        <taxon>Tsukamurellaceae</taxon>
        <taxon>Tsukamurella</taxon>
    </lineage>
</organism>
<evidence type="ECO:0000313" key="1">
    <source>
        <dbReference type="EMBL" id="NKY17525.1"/>
    </source>
</evidence>
<dbReference type="Proteomes" id="UP000582646">
    <property type="component" value="Unassembled WGS sequence"/>
</dbReference>
<name>A0A846WZ34_9ACTN</name>
<sequence length="94" mass="10367">MTDNHPDRPLPVVRRELRIERAIIALTAHGYVGDSYAAGQAFADLAAEEPSLLEVFPTLLWALQRLPRGVGEPTELRDRLTTLYAIPDEGADDA</sequence>
<gene>
    <name evidence="1" type="ORF">HF999_03940</name>
</gene>
<protein>
    <submittedName>
        <fullName evidence="1">Uncharacterized protein</fullName>
    </submittedName>
</protein>
<proteinExistence type="predicted"/>
<dbReference type="RefSeq" id="WP_168544611.1">
    <property type="nucleotide sequence ID" value="NZ_BAAAKS010000002.1"/>
</dbReference>
<reference evidence="1 2" key="1">
    <citation type="submission" date="2020-04" db="EMBL/GenBank/DDBJ databases">
        <title>MicrobeNet Type strains.</title>
        <authorList>
            <person name="Nicholson A.C."/>
        </authorList>
    </citation>
    <scope>NUCLEOTIDE SEQUENCE [LARGE SCALE GENOMIC DNA]</scope>
    <source>
        <strain evidence="1 2">DSM 44113</strain>
    </source>
</reference>
<dbReference type="EMBL" id="JAAXOQ010000003">
    <property type="protein sequence ID" value="NKY17525.1"/>
    <property type="molecule type" value="Genomic_DNA"/>
</dbReference>
<evidence type="ECO:0000313" key="2">
    <source>
        <dbReference type="Proteomes" id="UP000582646"/>
    </source>
</evidence>
<comment type="caution">
    <text evidence="1">The sequence shown here is derived from an EMBL/GenBank/DDBJ whole genome shotgun (WGS) entry which is preliminary data.</text>
</comment>
<keyword evidence="2" id="KW-1185">Reference proteome</keyword>
<dbReference type="AlphaFoldDB" id="A0A846WZ34"/>
<accession>A0A846WZ34</accession>